<sequence length="254" mass="26926">MAERIIESLDNPRAKLWASLLESRGLRKHRRFLLAGRKTVGEALAAHPDRFESLLLPPGAEDLPAPPELERIRLGRTLFDRLDVSGTGLPILVGVVPEMAAIDLARPPEGLELVCALGDPSNLGALLRSAAAFAVRRVILLADAAHPFHPKCLRAASNAQFALELRRGPAWAGLAGAAGPLLALDGQGEDLSGFAWPRDLRLVLGEEGLGLPSGLDLRRLAIPTSGAVESLNATVAASLALYGHFAAHHNPHSP</sequence>
<dbReference type="GO" id="GO:0032259">
    <property type="term" value="P:methylation"/>
    <property type="evidence" value="ECO:0007669"/>
    <property type="project" value="UniProtKB-KW"/>
</dbReference>
<dbReference type="RefSeq" id="WP_088154472.1">
    <property type="nucleotide sequence ID" value="NZ_NHON01000066.1"/>
</dbReference>
<evidence type="ECO:0000256" key="2">
    <source>
        <dbReference type="ARBA" id="ARBA00022679"/>
    </source>
</evidence>
<accession>A0A211ZGC8</accession>
<dbReference type="STRING" id="1122125.GCA_000423185_02193"/>
<dbReference type="InterPro" id="IPR001537">
    <property type="entry name" value="SpoU_MeTrfase"/>
</dbReference>
<dbReference type="InterPro" id="IPR051259">
    <property type="entry name" value="rRNA_Methyltransferase"/>
</dbReference>
<dbReference type="GO" id="GO:0008173">
    <property type="term" value="F:RNA methyltransferase activity"/>
    <property type="evidence" value="ECO:0007669"/>
    <property type="project" value="InterPro"/>
</dbReference>
<dbReference type="SUPFAM" id="SSF55315">
    <property type="entry name" value="L30e-like"/>
    <property type="match status" value="1"/>
</dbReference>
<dbReference type="InterPro" id="IPR029028">
    <property type="entry name" value="Alpha/beta_knot_MTases"/>
</dbReference>
<dbReference type="AlphaFoldDB" id="A0A211ZGC8"/>
<dbReference type="Gene3D" id="3.40.1280.10">
    <property type="match status" value="1"/>
</dbReference>
<dbReference type="GO" id="GO:0003723">
    <property type="term" value="F:RNA binding"/>
    <property type="evidence" value="ECO:0007669"/>
    <property type="project" value="InterPro"/>
</dbReference>
<organism evidence="4 5">
    <name type="scientific">Inquilinus limosus</name>
    <dbReference type="NCBI Taxonomy" id="171674"/>
    <lineage>
        <taxon>Bacteria</taxon>
        <taxon>Pseudomonadati</taxon>
        <taxon>Pseudomonadota</taxon>
        <taxon>Alphaproteobacteria</taxon>
        <taxon>Rhodospirillales</taxon>
        <taxon>Rhodospirillaceae</taxon>
        <taxon>Inquilinus</taxon>
    </lineage>
</organism>
<reference evidence="5" key="1">
    <citation type="submission" date="2017-05" db="EMBL/GenBank/DDBJ databases">
        <authorList>
            <person name="Macchi M."/>
            <person name="Festa S."/>
            <person name="Coppotelli B.M."/>
            <person name="Morelli I.S."/>
        </authorList>
    </citation>
    <scope>NUCLEOTIDE SEQUENCE [LARGE SCALE GENOMIC DNA]</scope>
    <source>
        <strain evidence="5">I</strain>
    </source>
</reference>
<keyword evidence="2 4" id="KW-0808">Transferase</keyword>
<dbReference type="InterPro" id="IPR029064">
    <property type="entry name" value="Ribosomal_eL30-like_sf"/>
</dbReference>
<dbReference type="Pfam" id="PF00588">
    <property type="entry name" value="SpoU_methylase"/>
    <property type="match status" value="1"/>
</dbReference>
<gene>
    <name evidence="4" type="ORF">BWR60_26065</name>
</gene>
<proteinExistence type="predicted"/>
<dbReference type="Proteomes" id="UP000196655">
    <property type="component" value="Unassembled WGS sequence"/>
</dbReference>
<comment type="caution">
    <text evidence="4">The sequence shown here is derived from an EMBL/GenBank/DDBJ whole genome shotgun (WGS) entry which is preliminary data.</text>
</comment>
<dbReference type="CDD" id="cd18095">
    <property type="entry name" value="SpoU-like_rRNA-MTase"/>
    <property type="match status" value="1"/>
</dbReference>
<evidence type="ECO:0000259" key="3">
    <source>
        <dbReference type="Pfam" id="PF00588"/>
    </source>
</evidence>
<dbReference type="OrthoDB" id="9794400at2"/>
<protein>
    <submittedName>
        <fullName evidence="4">RNA methyltransferase</fullName>
    </submittedName>
</protein>
<dbReference type="PANTHER" id="PTHR43191">
    <property type="entry name" value="RRNA METHYLTRANSFERASE 3"/>
    <property type="match status" value="1"/>
</dbReference>
<dbReference type="GO" id="GO:0006396">
    <property type="term" value="P:RNA processing"/>
    <property type="evidence" value="ECO:0007669"/>
    <property type="project" value="InterPro"/>
</dbReference>
<evidence type="ECO:0000313" key="5">
    <source>
        <dbReference type="Proteomes" id="UP000196655"/>
    </source>
</evidence>
<dbReference type="PANTHER" id="PTHR43191:SF2">
    <property type="entry name" value="RRNA METHYLTRANSFERASE 3, MITOCHONDRIAL"/>
    <property type="match status" value="1"/>
</dbReference>
<keyword evidence="1 4" id="KW-0489">Methyltransferase</keyword>
<dbReference type="EMBL" id="NHON01000066">
    <property type="protein sequence ID" value="OWJ64167.1"/>
    <property type="molecule type" value="Genomic_DNA"/>
</dbReference>
<feature type="domain" description="tRNA/rRNA methyltransferase SpoU type" evidence="3">
    <location>
        <begin position="116"/>
        <end position="242"/>
    </location>
</feature>
<dbReference type="InterPro" id="IPR029026">
    <property type="entry name" value="tRNA_m1G_MTases_N"/>
</dbReference>
<name>A0A211ZGC8_9PROT</name>
<evidence type="ECO:0000313" key="4">
    <source>
        <dbReference type="EMBL" id="OWJ64167.1"/>
    </source>
</evidence>
<evidence type="ECO:0000256" key="1">
    <source>
        <dbReference type="ARBA" id="ARBA00022603"/>
    </source>
</evidence>
<dbReference type="SUPFAM" id="SSF75217">
    <property type="entry name" value="alpha/beta knot"/>
    <property type="match status" value="1"/>
</dbReference>
<keyword evidence="5" id="KW-1185">Reference proteome</keyword>
<dbReference type="Gene3D" id="3.30.1330.30">
    <property type="match status" value="1"/>
</dbReference>